<accession>A0A540VCQ7</accession>
<dbReference type="InterPro" id="IPR051393">
    <property type="entry name" value="ABC_transporter_permease"/>
</dbReference>
<gene>
    <name evidence="9" type="ORF">FKZ61_15840</name>
</gene>
<dbReference type="CDD" id="cd06261">
    <property type="entry name" value="TM_PBP2"/>
    <property type="match status" value="1"/>
</dbReference>
<comment type="subcellular location">
    <subcellularLocation>
        <location evidence="1 7">Cell membrane</location>
        <topology evidence="1 7">Multi-pass membrane protein</topology>
    </subcellularLocation>
</comment>
<dbReference type="RefSeq" id="WP_141611127.1">
    <property type="nucleotide sequence ID" value="NZ_VIGC02000022.1"/>
</dbReference>
<sequence length="317" mass="36238">MTTITETRPGEKGARARLRRPSRRQIRDNLTGYLFFAPWMINLILLNAFPIGAAIYYSFTEYSVLQAPRWIGLGNYHEMFFVDELFWTAIYNTVYYCLFAVPLGLALSLFLAVLLNYRIRGISFFRTTFFLPSIVPAVAASIVWAWILHPEYGLINDLLARVGIPGPPWLTSEIWSKPAFILMSLWGIGPTTIIFLAGLQDIPAHLYEAAEIDGANSFQRFRHVTVPMLTPTIFFNLVIGLIGAFQIFTQVYIISEGGPLWSTLFYVYYLYRHGFQYFNMGYASALALVLFAIILILTLIVLVTSKRWVYYEGAELR</sequence>
<feature type="domain" description="ABC transmembrane type-1" evidence="8">
    <location>
        <begin position="90"/>
        <end position="301"/>
    </location>
</feature>
<feature type="transmembrane region" description="Helical" evidence="7">
    <location>
        <begin position="179"/>
        <end position="199"/>
    </location>
</feature>
<dbReference type="SUPFAM" id="SSF161098">
    <property type="entry name" value="MetI-like"/>
    <property type="match status" value="1"/>
</dbReference>
<protein>
    <submittedName>
        <fullName evidence="9">Sugar ABC transporter permease</fullName>
    </submittedName>
</protein>
<proteinExistence type="inferred from homology"/>
<keyword evidence="4 7" id="KW-0812">Transmembrane</keyword>
<evidence type="ECO:0000259" key="8">
    <source>
        <dbReference type="PROSITE" id="PS50928"/>
    </source>
</evidence>
<evidence type="ECO:0000256" key="4">
    <source>
        <dbReference type="ARBA" id="ARBA00022692"/>
    </source>
</evidence>
<dbReference type="InterPro" id="IPR035906">
    <property type="entry name" value="MetI-like_sf"/>
</dbReference>
<feature type="transmembrane region" description="Helical" evidence="7">
    <location>
        <begin position="33"/>
        <end position="59"/>
    </location>
</feature>
<evidence type="ECO:0000256" key="2">
    <source>
        <dbReference type="ARBA" id="ARBA00022448"/>
    </source>
</evidence>
<comment type="caution">
    <text evidence="9">The sequence shown here is derived from an EMBL/GenBank/DDBJ whole genome shotgun (WGS) entry which is preliminary data.</text>
</comment>
<evidence type="ECO:0000256" key="3">
    <source>
        <dbReference type="ARBA" id="ARBA00022475"/>
    </source>
</evidence>
<dbReference type="OrthoDB" id="9788108at2"/>
<name>A0A540VCQ7_9CHLR</name>
<dbReference type="InParanoid" id="A0A540VCQ7"/>
<keyword evidence="10" id="KW-1185">Reference proteome</keyword>
<dbReference type="AlphaFoldDB" id="A0A540VCQ7"/>
<evidence type="ECO:0000256" key="1">
    <source>
        <dbReference type="ARBA" id="ARBA00004651"/>
    </source>
</evidence>
<keyword evidence="2 7" id="KW-0813">Transport</keyword>
<feature type="transmembrane region" description="Helical" evidence="7">
    <location>
        <begin position="93"/>
        <end position="117"/>
    </location>
</feature>
<dbReference type="PANTHER" id="PTHR30193">
    <property type="entry name" value="ABC TRANSPORTER PERMEASE PROTEIN"/>
    <property type="match status" value="1"/>
</dbReference>
<organism evidence="9 10">
    <name type="scientific">Litorilinea aerophila</name>
    <dbReference type="NCBI Taxonomy" id="1204385"/>
    <lineage>
        <taxon>Bacteria</taxon>
        <taxon>Bacillati</taxon>
        <taxon>Chloroflexota</taxon>
        <taxon>Caldilineae</taxon>
        <taxon>Caldilineales</taxon>
        <taxon>Caldilineaceae</taxon>
        <taxon>Litorilinea</taxon>
    </lineage>
</organism>
<reference evidence="9 10" key="1">
    <citation type="submission" date="2019-06" db="EMBL/GenBank/DDBJ databases">
        <title>Genome sequence of Litorilinea aerophila BAA-2444.</title>
        <authorList>
            <person name="Maclea K.S."/>
            <person name="Maurais E.G."/>
            <person name="Iannazzi L.C."/>
        </authorList>
    </citation>
    <scope>NUCLEOTIDE SEQUENCE [LARGE SCALE GENOMIC DNA]</scope>
    <source>
        <strain evidence="9 10">ATCC BAA-2444</strain>
    </source>
</reference>
<dbReference type="Gene3D" id="1.10.3720.10">
    <property type="entry name" value="MetI-like"/>
    <property type="match status" value="1"/>
</dbReference>
<evidence type="ECO:0000313" key="10">
    <source>
        <dbReference type="Proteomes" id="UP000317371"/>
    </source>
</evidence>
<keyword evidence="3" id="KW-1003">Cell membrane</keyword>
<dbReference type="Proteomes" id="UP000317371">
    <property type="component" value="Unassembled WGS sequence"/>
</dbReference>
<dbReference type="Pfam" id="PF00528">
    <property type="entry name" value="BPD_transp_1"/>
    <property type="match status" value="1"/>
</dbReference>
<evidence type="ECO:0000313" key="9">
    <source>
        <dbReference type="EMBL" id="TQE94556.1"/>
    </source>
</evidence>
<evidence type="ECO:0000256" key="7">
    <source>
        <dbReference type="RuleBase" id="RU363032"/>
    </source>
</evidence>
<feature type="transmembrane region" description="Helical" evidence="7">
    <location>
        <begin position="283"/>
        <end position="303"/>
    </location>
</feature>
<dbReference type="GO" id="GO:0005886">
    <property type="term" value="C:plasma membrane"/>
    <property type="evidence" value="ECO:0007669"/>
    <property type="project" value="UniProtKB-SubCell"/>
</dbReference>
<evidence type="ECO:0000256" key="6">
    <source>
        <dbReference type="ARBA" id="ARBA00023136"/>
    </source>
</evidence>
<dbReference type="InterPro" id="IPR000515">
    <property type="entry name" value="MetI-like"/>
</dbReference>
<feature type="transmembrane region" description="Helical" evidence="7">
    <location>
        <begin position="226"/>
        <end position="245"/>
    </location>
</feature>
<comment type="similarity">
    <text evidence="7">Belongs to the binding-protein-dependent transport system permease family.</text>
</comment>
<dbReference type="PROSITE" id="PS50928">
    <property type="entry name" value="ABC_TM1"/>
    <property type="match status" value="1"/>
</dbReference>
<feature type="transmembrane region" description="Helical" evidence="7">
    <location>
        <begin position="129"/>
        <end position="147"/>
    </location>
</feature>
<keyword evidence="6 7" id="KW-0472">Membrane</keyword>
<keyword evidence="5 7" id="KW-1133">Transmembrane helix</keyword>
<dbReference type="PANTHER" id="PTHR30193:SF1">
    <property type="entry name" value="ABC TRANSPORTER PERMEASE PROTEIN YESP-RELATED"/>
    <property type="match status" value="1"/>
</dbReference>
<evidence type="ECO:0000256" key="5">
    <source>
        <dbReference type="ARBA" id="ARBA00022989"/>
    </source>
</evidence>
<dbReference type="GO" id="GO:0055085">
    <property type="term" value="P:transmembrane transport"/>
    <property type="evidence" value="ECO:0007669"/>
    <property type="project" value="InterPro"/>
</dbReference>
<dbReference type="EMBL" id="VIGC01000022">
    <property type="protein sequence ID" value="TQE94556.1"/>
    <property type="molecule type" value="Genomic_DNA"/>
</dbReference>